<evidence type="ECO:0000256" key="1">
    <source>
        <dbReference type="SAM" id="Phobius"/>
    </source>
</evidence>
<feature type="transmembrane region" description="Helical" evidence="1">
    <location>
        <begin position="142"/>
        <end position="168"/>
    </location>
</feature>
<protein>
    <submittedName>
        <fullName evidence="2">Uncharacterized protein</fullName>
    </submittedName>
</protein>
<dbReference type="EMBL" id="HBIU01001872">
    <property type="protein sequence ID" value="CAE0620942.1"/>
    <property type="molecule type" value="Transcribed_RNA"/>
</dbReference>
<keyword evidence="1" id="KW-0472">Membrane</keyword>
<feature type="transmembrane region" description="Helical" evidence="1">
    <location>
        <begin position="77"/>
        <end position="96"/>
    </location>
</feature>
<feature type="transmembrane region" description="Helical" evidence="1">
    <location>
        <begin position="224"/>
        <end position="250"/>
    </location>
</feature>
<name>A0A7S3UPD4_HETAK</name>
<feature type="transmembrane region" description="Helical" evidence="1">
    <location>
        <begin position="189"/>
        <end position="212"/>
    </location>
</feature>
<reference evidence="2" key="1">
    <citation type="submission" date="2021-01" db="EMBL/GenBank/DDBJ databases">
        <authorList>
            <person name="Corre E."/>
            <person name="Pelletier E."/>
            <person name="Niang G."/>
            <person name="Scheremetjew M."/>
            <person name="Finn R."/>
            <person name="Kale V."/>
            <person name="Holt S."/>
            <person name="Cochrane G."/>
            <person name="Meng A."/>
            <person name="Brown T."/>
            <person name="Cohen L."/>
        </authorList>
    </citation>
    <scope>NUCLEOTIDE SEQUENCE</scope>
    <source>
        <strain evidence="2">CCMP3107</strain>
    </source>
</reference>
<dbReference type="AlphaFoldDB" id="A0A7S3UPD4"/>
<feature type="transmembrane region" description="Helical" evidence="1">
    <location>
        <begin position="33"/>
        <end position="57"/>
    </location>
</feature>
<accession>A0A7S3UPD4</accession>
<sequence length="311" mass="34486">MAYCTVHSIGLLVTLLRRWMGGGRGQYQQQLHLSIVAACWMFCASSLFTACSIFNVIRLFKNSYEALFFNHLVPSFFTLGGIFVAAAATIVSLFWGENALRHRGGGKVGLTFRIFKNYSLLSSFIVIGFYIGSNAVNGPGPISGLLLVVGQCMCGQMFLVCCVGTYLVRRELKSLKEQLPSVRRALKNIQAAGFKILFLEASMTISSVAYGIAEGKLVGAVPGFVSHLFLIILYFSIGALILSIGEYLAFTKVKTLPFLLFIAQKFRECLTAAWHIRDDRRVYIVNISSHYFTKHTTTRHMAKVHPHQSSA</sequence>
<keyword evidence="1" id="KW-1133">Transmembrane helix</keyword>
<gene>
    <name evidence="2" type="ORF">HAKA00212_LOCUS651</name>
</gene>
<feature type="transmembrane region" description="Helical" evidence="1">
    <location>
        <begin position="117"/>
        <end position="136"/>
    </location>
</feature>
<evidence type="ECO:0000313" key="2">
    <source>
        <dbReference type="EMBL" id="CAE0620942.1"/>
    </source>
</evidence>
<organism evidence="2">
    <name type="scientific">Heterosigma akashiwo</name>
    <name type="common">Chromophytic alga</name>
    <name type="synonym">Heterosigma carterae</name>
    <dbReference type="NCBI Taxonomy" id="2829"/>
    <lineage>
        <taxon>Eukaryota</taxon>
        <taxon>Sar</taxon>
        <taxon>Stramenopiles</taxon>
        <taxon>Ochrophyta</taxon>
        <taxon>Raphidophyceae</taxon>
        <taxon>Chattonellales</taxon>
        <taxon>Chattonellaceae</taxon>
        <taxon>Heterosigma</taxon>
    </lineage>
</organism>
<keyword evidence="1" id="KW-0812">Transmembrane</keyword>
<proteinExistence type="predicted"/>